<evidence type="ECO:0000313" key="4">
    <source>
        <dbReference type="EMBL" id="PZQ85111.1"/>
    </source>
</evidence>
<evidence type="ECO:0000259" key="3">
    <source>
        <dbReference type="Pfam" id="PF01557"/>
    </source>
</evidence>
<gene>
    <name evidence="4" type="ORF">DI549_02985</name>
</gene>
<dbReference type="PANTHER" id="PTHR11820">
    <property type="entry name" value="ACYLPYRUVASE"/>
    <property type="match status" value="1"/>
</dbReference>
<dbReference type="Pfam" id="PF01557">
    <property type="entry name" value="FAA_hydrolase"/>
    <property type="match status" value="1"/>
</dbReference>
<name>A0A2W5R2M5_ANCNO</name>
<dbReference type="GO" id="GO:0046872">
    <property type="term" value="F:metal ion binding"/>
    <property type="evidence" value="ECO:0007669"/>
    <property type="project" value="UniProtKB-KW"/>
</dbReference>
<feature type="domain" description="Fumarylacetoacetase-like C-terminal" evidence="3">
    <location>
        <begin position="71"/>
        <end position="285"/>
    </location>
</feature>
<comment type="similarity">
    <text evidence="1">Belongs to the FAH family.</text>
</comment>
<organism evidence="4 5">
    <name type="scientific">Ancylobacter novellus</name>
    <name type="common">Thiobacillus novellus</name>
    <dbReference type="NCBI Taxonomy" id="921"/>
    <lineage>
        <taxon>Bacteria</taxon>
        <taxon>Pseudomonadati</taxon>
        <taxon>Pseudomonadota</taxon>
        <taxon>Alphaproteobacteria</taxon>
        <taxon>Hyphomicrobiales</taxon>
        <taxon>Xanthobacteraceae</taxon>
        <taxon>Ancylobacter</taxon>
    </lineage>
</organism>
<dbReference type="EMBL" id="QFQD01000005">
    <property type="protein sequence ID" value="PZQ85111.1"/>
    <property type="molecule type" value="Genomic_DNA"/>
</dbReference>
<dbReference type="FunFam" id="3.90.850.10:FF:000002">
    <property type="entry name" value="2-hydroxyhepta-2,4-diene-1,7-dioate isomerase"/>
    <property type="match status" value="1"/>
</dbReference>
<keyword evidence="2" id="KW-0479">Metal-binding</keyword>
<evidence type="ECO:0000256" key="2">
    <source>
        <dbReference type="ARBA" id="ARBA00022723"/>
    </source>
</evidence>
<dbReference type="InterPro" id="IPR036663">
    <property type="entry name" value="Fumarylacetoacetase_C_sf"/>
</dbReference>
<evidence type="ECO:0000313" key="5">
    <source>
        <dbReference type="Proteomes" id="UP000248887"/>
    </source>
</evidence>
<reference evidence="4 5" key="1">
    <citation type="submission" date="2017-08" db="EMBL/GenBank/DDBJ databases">
        <title>Infants hospitalized years apart are colonized by the same room-sourced microbial strains.</title>
        <authorList>
            <person name="Brooks B."/>
            <person name="Olm M.R."/>
            <person name="Firek B.A."/>
            <person name="Baker R."/>
            <person name="Thomas B.C."/>
            <person name="Morowitz M.J."/>
            <person name="Banfield J.F."/>
        </authorList>
    </citation>
    <scope>NUCLEOTIDE SEQUENCE [LARGE SCALE GENOMIC DNA]</scope>
    <source>
        <strain evidence="4">S2_005_001_R2_27</strain>
    </source>
</reference>
<dbReference type="AlphaFoldDB" id="A0A2W5R2M5"/>
<sequence>MKFATFFHAGREQVGLVDADAERIYPVDAADMVDLIRRFDEIAPRIRMNGNGMDLSDVHLLAPIPHPTRNIFCVGKNYRDHAKEFANSGYEAGAVKGAEIDEYPAVFTKPGTCVIGPGAAVDTHPRVTSAVDYEVELTIVIGKGGRDIPREKALDHIWGYTIINDVTARDRQKNHKQWFLGKALDTFCPMGPWITTADEVDAQNLQVKTWVNGELRQDANTRDLIFDIPGLIETISAGTTLVPGDLIATGTPAGVGLGFNPPKFLKAGDNVTMSITGLGTLSNPFA</sequence>
<dbReference type="PANTHER" id="PTHR11820:SF7">
    <property type="entry name" value="ACYLPYRUVASE FAHD1, MITOCHONDRIAL"/>
    <property type="match status" value="1"/>
</dbReference>
<dbReference type="InterPro" id="IPR011234">
    <property type="entry name" value="Fumarylacetoacetase-like_C"/>
</dbReference>
<dbReference type="Gene3D" id="3.90.850.10">
    <property type="entry name" value="Fumarylacetoacetase-like, C-terminal domain"/>
    <property type="match status" value="1"/>
</dbReference>
<dbReference type="GO" id="GO:0016853">
    <property type="term" value="F:isomerase activity"/>
    <property type="evidence" value="ECO:0007669"/>
    <property type="project" value="UniProtKB-ARBA"/>
</dbReference>
<comment type="caution">
    <text evidence="4">The sequence shown here is derived from an EMBL/GenBank/DDBJ whole genome shotgun (WGS) entry which is preliminary data.</text>
</comment>
<dbReference type="GO" id="GO:0018773">
    <property type="term" value="F:acetylpyruvate hydrolase activity"/>
    <property type="evidence" value="ECO:0007669"/>
    <property type="project" value="TreeGrafter"/>
</dbReference>
<evidence type="ECO:0000256" key="1">
    <source>
        <dbReference type="ARBA" id="ARBA00010211"/>
    </source>
</evidence>
<accession>A0A2W5R2M5</accession>
<keyword evidence="4" id="KW-0378">Hydrolase</keyword>
<proteinExistence type="inferred from homology"/>
<protein>
    <submittedName>
        <fullName evidence="4">Hydrolase</fullName>
    </submittedName>
</protein>
<dbReference type="SUPFAM" id="SSF56529">
    <property type="entry name" value="FAH"/>
    <property type="match status" value="1"/>
</dbReference>
<dbReference type="GO" id="GO:0019752">
    <property type="term" value="P:carboxylic acid metabolic process"/>
    <property type="evidence" value="ECO:0007669"/>
    <property type="project" value="UniProtKB-ARBA"/>
</dbReference>
<dbReference type="Proteomes" id="UP000248887">
    <property type="component" value="Unassembled WGS sequence"/>
</dbReference>